<feature type="non-terminal residue" evidence="1">
    <location>
        <position position="1"/>
    </location>
</feature>
<dbReference type="AlphaFoldDB" id="A0A9N9KMD8"/>
<reference evidence="1" key="1">
    <citation type="submission" date="2021-06" db="EMBL/GenBank/DDBJ databases">
        <authorList>
            <person name="Kallberg Y."/>
            <person name="Tangrot J."/>
            <person name="Rosling A."/>
        </authorList>
    </citation>
    <scope>NUCLEOTIDE SEQUENCE</scope>
    <source>
        <strain evidence="1">FL966</strain>
    </source>
</reference>
<name>A0A9N9KMD8_9GLOM</name>
<evidence type="ECO:0000313" key="2">
    <source>
        <dbReference type="Proteomes" id="UP000789759"/>
    </source>
</evidence>
<accession>A0A9N9KMD8</accession>
<dbReference type="Proteomes" id="UP000789759">
    <property type="component" value="Unassembled WGS sequence"/>
</dbReference>
<comment type="caution">
    <text evidence="1">The sequence shown here is derived from an EMBL/GenBank/DDBJ whole genome shotgun (WGS) entry which is preliminary data.</text>
</comment>
<proteinExistence type="predicted"/>
<feature type="non-terminal residue" evidence="1">
    <location>
        <position position="54"/>
    </location>
</feature>
<dbReference type="EMBL" id="CAJVQA010090471">
    <property type="protein sequence ID" value="CAG8840553.1"/>
    <property type="molecule type" value="Genomic_DNA"/>
</dbReference>
<protein>
    <submittedName>
        <fullName evidence="1">4327_t:CDS:1</fullName>
    </submittedName>
</protein>
<gene>
    <name evidence="1" type="ORF">CPELLU_LOCUS22030</name>
</gene>
<sequence length="54" mass="5984">HRAAVVLRIVSEFNKFASCGGNGRLNMPAKFFLWFGYCSNCPKVALTGKDNISF</sequence>
<keyword evidence="2" id="KW-1185">Reference proteome</keyword>
<organism evidence="1 2">
    <name type="scientific">Cetraspora pellucida</name>
    <dbReference type="NCBI Taxonomy" id="1433469"/>
    <lineage>
        <taxon>Eukaryota</taxon>
        <taxon>Fungi</taxon>
        <taxon>Fungi incertae sedis</taxon>
        <taxon>Mucoromycota</taxon>
        <taxon>Glomeromycotina</taxon>
        <taxon>Glomeromycetes</taxon>
        <taxon>Diversisporales</taxon>
        <taxon>Gigasporaceae</taxon>
        <taxon>Cetraspora</taxon>
    </lineage>
</organism>
<evidence type="ECO:0000313" key="1">
    <source>
        <dbReference type="EMBL" id="CAG8840553.1"/>
    </source>
</evidence>